<sequence>MRPWITSALAALLLGAALMLLAARAPLDGRIDGWSGAAGLGGAWLVAGGGLLLAALTAVVLLREVARSVRSRR</sequence>
<organism evidence="2 3">
    <name type="scientific">Arenivirga flava</name>
    <dbReference type="NCBI Taxonomy" id="1930060"/>
    <lineage>
        <taxon>Bacteria</taxon>
        <taxon>Bacillati</taxon>
        <taxon>Actinomycetota</taxon>
        <taxon>Actinomycetes</taxon>
        <taxon>Micrococcales</taxon>
        <taxon>Microbacteriaceae</taxon>
        <taxon>Arenivirga</taxon>
    </lineage>
</organism>
<dbReference type="Proteomes" id="UP001157160">
    <property type="component" value="Unassembled WGS sequence"/>
</dbReference>
<keyword evidence="1" id="KW-0472">Membrane</keyword>
<keyword evidence="1" id="KW-0812">Transmembrane</keyword>
<gene>
    <name evidence="2" type="ORF">GCM10025874_17490</name>
</gene>
<evidence type="ECO:0000313" key="3">
    <source>
        <dbReference type="Proteomes" id="UP001157160"/>
    </source>
</evidence>
<feature type="transmembrane region" description="Helical" evidence="1">
    <location>
        <begin position="40"/>
        <end position="62"/>
    </location>
</feature>
<evidence type="ECO:0000256" key="1">
    <source>
        <dbReference type="SAM" id="Phobius"/>
    </source>
</evidence>
<accession>A0AA37UIU5</accession>
<keyword evidence="1" id="KW-1133">Transmembrane helix</keyword>
<evidence type="ECO:0000313" key="2">
    <source>
        <dbReference type="EMBL" id="GMA28496.1"/>
    </source>
</evidence>
<reference evidence="2 3" key="1">
    <citation type="journal article" date="2014" name="Int. J. Syst. Evol. Microbiol.">
        <title>Complete genome sequence of Corynebacterium casei LMG S-19264T (=DSM 44701T), isolated from a smear-ripened cheese.</title>
        <authorList>
            <consortium name="US DOE Joint Genome Institute (JGI-PGF)"/>
            <person name="Walter F."/>
            <person name="Albersmeier A."/>
            <person name="Kalinowski J."/>
            <person name="Ruckert C."/>
        </authorList>
    </citation>
    <scope>NUCLEOTIDE SEQUENCE [LARGE SCALE GENOMIC DNA]</scope>
    <source>
        <strain evidence="2 3">NBRC 112289</strain>
    </source>
</reference>
<protein>
    <submittedName>
        <fullName evidence="2">Uncharacterized protein</fullName>
    </submittedName>
</protein>
<comment type="caution">
    <text evidence="2">The sequence shown here is derived from an EMBL/GenBank/DDBJ whole genome shotgun (WGS) entry which is preliminary data.</text>
</comment>
<keyword evidence="3" id="KW-1185">Reference proteome</keyword>
<dbReference type="EMBL" id="BSUL01000001">
    <property type="protein sequence ID" value="GMA28496.1"/>
    <property type="molecule type" value="Genomic_DNA"/>
</dbReference>
<dbReference type="AlphaFoldDB" id="A0AA37UIU5"/>
<name>A0AA37UIU5_9MICO</name>
<dbReference type="RefSeq" id="WP_284231825.1">
    <property type="nucleotide sequence ID" value="NZ_BSUL01000001.1"/>
</dbReference>
<proteinExistence type="predicted"/>